<dbReference type="Pfam" id="PF01764">
    <property type="entry name" value="Lipase_3"/>
    <property type="match status" value="1"/>
</dbReference>
<dbReference type="EMBL" id="JBEAFC010000012">
    <property type="protein sequence ID" value="KAL1535033.1"/>
    <property type="molecule type" value="Genomic_DNA"/>
</dbReference>
<gene>
    <name evidence="3" type="ORF">AAHA92_31135</name>
</gene>
<dbReference type="SUPFAM" id="SSF53474">
    <property type="entry name" value="alpha/beta-Hydrolases"/>
    <property type="match status" value="1"/>
</dbReference>
<proteinExistence type="predicted"/>
<dbReference type="Gene3D" id="3.40.50.1820">
    <property type="entry name" value="alpha/beta hydrolase"/>
    <property type="match status" value="1"/>
</dbReference>
<dbReference type="Proteomes" id="UP001567538">
    <property type="component" value="Unassembled WGS sequence"/>
</dbReference>
<name>A0ABD1FT79_SALDI</name>
<evidence type="ECO:0000313" key="3">
    <source>
        <dbReference type="EMBL" id="KAL1535033.1"/>
    </source>
</evidence>
<dbReference type="GO" id="GO:0016787">
    <property type="term" value="F:hydrolase activity"/>
    <property type="evidence" value="ECO:0007669"/>
    <property type="project" value="UniProtKB-KW"/>
</dbReference>
<dbReference type="PANTHER" id="PTHR31479">
    <property type="entry name" value="ALPHA/BETA-HYDROLASES SUPERFAMILY PROTEIN"/>
    <property type="match status" value="1"/>
</dbReference>
<protein>
    <submittedName>
        <fullName evidence="3">GDSL esterase/lipase-like protein</fullName>
    </submittedName>
</protein>
<dbReference type="AlphaFoldDB" id="A0ABD1FT79"/>
<dbReference type="InterPro" id="IPR002921">
    <property type="entry name" value="Fungal_lipase-type"/>
</dbReference>
<evidence type="ECO:0000259" key="2">
    <source>
        <dbReference type="Pfam" id="PF01764"/>
    </source>
</evidence>
<evidence type="ECO:0000256" key="1">
    <source>
        <dbReference type="ARBA" id="ARBA00022801"/>
    </source>
</evidence>
<keyword evidence="1" id="KW-0378">Hydrolase</keyword>
<dbReference type="InterPro" id="IPR029058">
    <property type="entry name" value="AB_hydrolase_fold"/>
</dbReference>
<dbReference type="PANTHER" id="PTHR31479:SF2">
    <property type="entry name" value="ALPHA_BETA-HYDROLASES SUPERFAMILY PROTEIN"/>
    <property type="match status" value="1"/>
</dbReference>
<feature type="domain" description="Fungal lipase-type" evidence="2">
    <location>
        <begin position="137"/>
        <end position="199"/>
    </location>
</feature>
<accession>A0ABD1FT79</accession>
<reference evidence="3 4" key="1">
    <citation type="submission" date="2024-06" db="EMBL/GenBank/DDBJ databases">
        <title>A chromosome level genome sequence of Diviner's sage (Salvia divinorum).</title>
        <authorList>
            <person name="Ford S.A."/>
            <person name="Ro D.-K."/>
            <person name="Ness R.W."/>
            <person name="Phillips M.A."/>
        </authorList>
    </citation>
    <scope>NUCLEOTIDE SEQUENCE [LARGE SCALE GENOMIC DNA]</scope>
    <source>
        <strain evidence="3">SAF-2024a</strain>
        <tissue evidence="3">Leaf</tissue>
    </source>
</reference>
<keyword evidence="4" id="KW-1185">Reference proteome</keyword>
<evidence type="ECO:0000313" key="4">
    <source>
        <dbReference type="Proteomes" id="UP001567538"/>
    </source>
</evidence>
<comment type="caution">
    <text evidence="3">The sequence shown here is derived from an EMBL/GenBank/DDBJ whole genome shotgun (WGS) entry which is preliminary data.</text>
</comment>
<organism evidence="3 4">
    <name type="scientific">Salvia divinorum</name>
    <name type="common">Maria pastora</name>
    <name type="synonym">Diviner's sage</name>
    <dbReference type="NCBI Taxonomy" id="28513"/>
    <lineage>
        <taxon>Eukaryota</taxon>
        <taxon>Viridiplantae</taxon>
        <taxon>Streptophyta</taxon>
        <taxon>Embryophyta</taxon>
        <taxon>Tracheophyta</taxon>
        <taxon>Spermatophyta</taxon>
        <taxon>Magnoliopsida</taxon>
        <taxon>eudicotyledons</taxon>
        <taxon>Gunneridae</taxon>
        <taxon>Pentapetalae</taxon>
        <taxon>asterids</taxon>
        <taxon>lamiids</taxon>
        <taxon>Lamiales</taxon>
        <taxon>Lamiaceae</taxon>
        <taxon>Nepetoideae</taxon>
        <taxon>Mentheae</taxon>
        <taxon>Salviinae</taxon>
        <taxon>Salvia</taxon>
        <taxon>Salvia subgen. Calosphace</taxon>
    </lineage>
</organism>
<sequence>MSDKEIFNISGPYQLPLVINWSNFRDQKSVAASLVRGAYVLEHDQLKNRQGNEALAPPWWEAFGFELSKELIVAGDDGSTIFGAVYHRNQNHHHRHQPSCVVAFRGTNTKDIAGFVADTKLNFRIWRYTLEKTDRFQKALTAVRDAVNDFGIESVWIAGHSLGAAIALLVGKNMAKGHDGGNPYPLKAFLFNPPFVGSTNRIGRSLVGVLAEACKSDGETAFAACSLWHPYLFVHPKDLVCRGYIKYFHRRRIPTAQYTFRGLLLRAESTHLIPSAVLVVNHTPAPPPNWKHVVTYWKEAHGIYQWWRTHIELEAHLYTFDPIQPFSREEVAV</sequence>